<dbReference type="AlphaFoldDB" id="A0A0D1C2S7"/>
<keyword evidence="4" id="KW-0472">Membrane</keyword>
<dbReference type="GO" id="GO:0012505">
    <property type="term" value="C:endomembrane system"/>
    <property type="evidence" value="ECO:0007669"/>
    <property type="project" value="UniProtKB-SubCell"/>
</dbReference>
<dbReference type="InterPro" id="IPR010652">
    <property type="entry name" value="DUF1232"/>
</dbReference>
<dbReference type="Pfam" id="PF06803">
    <property type="entry name" value="DUF1232"/>
    <property type="match status" value="1"/>
</dbReference>
<reference evidence="7 8" key="1">
    <citation type="submission" date="2014-06" db="EMBL/GenBank/DDBJ databases">
        <title>Genome characterization of distinct group I Clostridium botulinum lineages.</title>
        <authorList>
            <person name="Giordani F."/>
            <person name="Anselmo A."/>
            <person name="Fillo S."/>
            <person name="Palozzi A.M."/>
            <person name="Fortunato A."/>
            <person name="Gentile B."/>
            <person name="Ciammaruconi A."/>
            <person name="Anniballi F."/>
            <person name="De Medici D."/>
            <person name="Lista F."/>
        </authorList>
    </citation>
    <scope>NUCLEOTIDE SEQUENCE [LARGE SCALE GENOMIC DNA]</scope>
    <source>
        <strain evidence="7 8">B2 450</strain>
    </source>
</reference>
<organism evidence="7 8">
    <name type="scientific">Clostridium botulinum B2 450</name>
    <dbReference type="NCBI Taxonomy" id="1379739"/>
    <lineage>
        <taxon>Bacteria</taxon>
        <taxon>Bacillati</taxon>
        <taxon>Bacillota</taxon>
        <taxon>Clostridia</taxon>
        <taxon>Eubacteriales</taxon>
        <taxon>Clostridiaceae</taxon>
        <taxon>Clostridium</taxon>
    </lineage>
</organism>
<evidence type="ECO:0000259" key="6">
    <source>
        <dbReference type="Pfam" id="PF06803"/>
    </source>
</evidence>
<feature type="region of interest" description="Disordered" evidence="5">
    <location>
        <begin position="322"/>
        <end position="352"/>
    </location>
</feature>
<protein>
    <recommendedName>
        <fullName evidence="6">DUF1232 domain-containing protein</fullName>
    </recommendedName>
</protein>
<evidence type="ECO:0000313" key="8">
    <source>
        <dbReference type="Proteomes" id="UP000032250"/>
    </source>
</evidence>
<accession>A0A0D1C2S7</accession>
<name>A0A0D1C2S7_CLOBO</name>
<dbReference type="Proteomes" id="UP000032250">
    <property type="component" value="Unassembled WGS sequence"/>
</dbReference>
<feature type="domain" description="DUF1232" evidence="6">
    <location>
        <begin position="223"/>
        <end position="259"/>
    </location>
</feature>
<dbReference type="OrthoDB" id="1930546at2"/>
<evidence type="ECO:0000256" key="5">
    <source>
        <dbReference type="SAM" id="MobiDB-lite"/>
    </source>
</evidence>
<comment type="caution">
    <text evidence="7">The sequence shown here is derived from an EMBL/GenBank/DDBJ whole genome shotgun (WGS) entry which is preliminary data.</text>
</comment>
<comment type="subcellular location">
    <subcellularLocation>
        <location evidence="1">Endomembrane system</location>
        <topology evidence="1">Multi-pass membrane protein</topology>
    </subcellularLocation>
</comment>
<evidence type="ECO:0000313" key="7">
    <source>
        <dbReference type="EMBL" id="KIS25386.1"/>
    </source>
</evidence>
<evidence type="ECO:0000256" key="4">
    <source>
        <dbReference type="ARBA" id="ARBA00023136"/>
    </source>
</evidence>
<proteinExistence type="predicted"/>
<evidence type="ECO:0000256" key="3">
    <source>
        <dbReference type="ARBA" id="ARBA00022989"/>
    </source>
</evidence>
<dbReference type="HOGENOM" id="CLU_859711_0_0_9"/>
<dbReference type="PATRIC" id="fig|1379739.3.peg.721"/>
<keyword evidence="3" id="KW-1133">Transmembrane helix</keyword>
<keyword evidence="2" id="KW-0812">Transmembrane</keyword>
<dbReference type="EMBL" id="JXSU01000006">
    <property type="protein sequence ID" value="KIS25386.1"/>
    <property type="molecule type" value="Genomic_DNA"/>
</dbReference>
<sequence>MKVSSVKVTLTEVDIMTLIKDYLKVSGLHIESISLGDFIEIKGSYTKGISIPFFAKLALGSVDNNTLNIRIFKVKVMNLHIIDTIKKLALKLSLSSFKDYGIYVKKENIRLDLDILSKKIPYTYFKIEKINLYSGYIDVFVDNIVYSKENEKEDKEVEEEKFSLNKKYKPIYKRKDNYSLTRKSLKIKVPNKYNKFFEYSMLIPDITVLLYRLLKDKRVDVKTKTLVVSVLSYIVSPVDIIPSFIPFIGKIDDFAVVFFGLNKIIEEVPEEIILENWEGQGNIIFLVKQVIGYISNIIGTENVRTLMKFVNNIVGFIKEKSDGKSNLKAQKQEKDKAYEEVASADEKSNNIH</sequence>
<gene>
    <name evidence="7" type="ORF">N495_02070</name>
</gene>
<evidence type="ECO:0000256" key="1">
    <source>
        <dbReference type="ARBA" id="ARBA00004127"/>
    </source>
</evidence>
<evidence type="ECO:0000256" key="2">
    <source>
        <dbReference type="ARBA" id="ARBA00022692"/>
    </source>
</evidence>
<dbReference type="RefSeq" id="WP_043031146.1">
    <property type="nucleotide sequence ID" value="NZ_JXSU01000006.1"/>
</dbReference>